<keyword evidence="1" id="KW-0812">Transmembrane</keyword>
<proteinExistence type="predicted"/>
<keyword evidence="1" id="KW-0472">Membrane</keyword>
<dbReference type="AlphaFoldDB" id="A0AAP0MZD2"/>
<evidence type="ECO:0000313" key="3">
    <source>
        <dbReference type="Proteomes" id="UP001428341"/>
    </source>
</evidence>
<sequence length="58" mass="6821">MFCDDDDLFCIFHEGISNSFPYFILFLETLDLDYDFIVKVIIFVSFISCSVVLMPRIL</sequence>
<gene>
    <name evidence="2" type="ORF">WN944_011163</name>
</gene>
<feature type="transmembrane region" description="Helical" evidence="1">
    <location>
        <begin position="36"/>
        <end position="54"/>
    </location>
</feature>
<comment type="caution">
    <text evidence="2">The sequence shown here is derived from an EMBL/GenBank/DDBJ whole genome shotgun (WGS) entry which is preliminary data.</text>
</comment>
<keyword evidence="1" id="KW-1133">Transmembrane helix</keyword>
<dbReference type="Proteomes" id="UP001428341">
    <property type="component" value="Unassembled WGS sequence"/>
</dbReference>
<organism evidence="2 3">
    <name type="scientific">Citrus x changshan-huyou</name>
    <dbReference type="NCBI Taxonomy" id="2935761"/>
    <lineage>
        <taxon>Eukaryota</taxon>
        <taxon>Viridiplantae</taxon>
        <taxon>Streptophyta</taxon>
        <taxon>Embryophyta</taxon>
        <taxon>Tracheophyta</taxon>
        <taxon>Spermatophyta</taxon>
        <taxon>Magnoliopsida</taxon>
        <taxon>eudicotyledons</taxon>
        <taxon>Gunneridae</taxon>
        <taxon>Pentapetalae</taxon>
        <taxon>rosids</taxon>
        <taxon>malvids</taxon>
        <taxon>Sapindales</taxon>
        <taxon>Rutaceae</taxon>
        <taxon>Aurantioideae</taxon>
        <taxon>Citrus</taxon>
    </lineage>
</organism>
<evidence type="ECO:0000313" key="2">
    <source>
        <dbReference type="EMBL" id="KAK9222727.1"/>
    </source>
</evidence>
<protein>
    <submittedName>
        <fullName evidence="2">Uncharacterized protein</fullName>
    </submittedName>
</protein>
<dbReference type="EMBL" id="JBCGBO010000002">
    <property type="protein sequence ID" value="KAK9222727.1"/>
    <property type="molecule type" value="Genomic_DNA"/>
</dbReference>
<keyword evidence="3" id="KW-1185">Reference proteome</keyword>
<name>A0AAP0MZD2_9ROSI</name>
<accession>A0AAP0MZD2</accession>
<reference evidence="2 3" key="1">
    <citation type="submission" date="2024-05" db="EMBL/GenBank/DDBJ databases">
        <title>Haplotype-resolved chromosome-level genome assembly of Huyou (Citrus changshanensis).</title>
        <authorList>
            <person name="Miao C."/>
            <person name="Chen W."/>
            <person name="Wu Y."/>
            <person name="Wang L."/>
            <person name="Zhao S."/>
            <person name="Grierson D."/>
            <person name="Xu C."/>
            <person name="Chen K."/>
        </authorList>
    </citation>
    <scope>NUCLEOTIDE SEQUENCE [LARGE SCALE GENOMIC DNA]</scope>
    <source>
        <strain evidence="2">01-14</strain>
        <tissue evidence="2">Leaf</tissue>
    </source>
</reference>
<evidence type="ECO:0000256" key="1">
    <source>
        <dbReference type="SAM" id="Phobius"/>
    </source>
</evidence>